<protein>
    <submittedName>
        <fullName evidence="2">Uncharacterized protein</fullName>
    </submittedName>
</protein>
<evidence type="ECO:0000313" key="3">
    <source>
        <dbReference type="Proteomes" id="UP000011713"/>
    </source>
</evidence>
<dbReference type="Proteomes" id="UP000011713">
    <property type="component" value="Unassembled WGS sequence"/>
</dbReference>
<reference evidence="2" key="2">
    <citation type="submission" date="2015-06" db="UniProtKB">
        <authorList>
            <consortium name="EnsemblProtists"/>
        </authorList>
    </citation>
    <scope>IDENTIFICATION</scope>
    <source>
        <strain evidence="2">Emoy2</strain>
    </source>
</reference>
<dbReference type="EMBL" id="JH598563">
    <property type="status" value="NOT_ANNOTATED_CDS"/>
    <property type="molecule type" value="Genomic_DNA"/>
</dbReference>
<dbReference type="AlphaFoldDB" id="M4BQE3"/>
<proteinExistence type="predicted"/>
<feature type="region of interest" description="Disordered" evidence="1">
    <location>
        <begin position="1"/>
        <end position="22"/>
    </location>
</feature>
<evidence type="ECO:0000313" key="2">
    <source>
        <dbReference type="EnsemblProtists" id="HpaP808632"/>
    </source>
</evidence>
<dbReference type="EnsemblProtists" id="HpaT808632">
    <property type="protein sequence ID" value="HpaP808632"/>
    <property type="gene ID" value="HpaG808632"/>
</dbReference>
<dbReference type="InParanoid" id="M4BQE3"/>
<evidence type="ECO:0000256" key="1">
    <source>
        <dbReference type="SAM" id="MobiDB-lite"/>
    </source>
</evidence>
<keyword evidence="3" id="KW-1185">Reference proteome</keyword>
<name>M4BQE3_HYAAE</name>
<dbReference type="HOGENOM" id="CLU_1963812_0_0_1"/>
<dbReference type="VEuPathDB" id="FungiDB:HpaG808632"/>
<accession>M4BQE3</accession>
<organism evidence="2 3">
    <name type="scientific">Hyaloperonospora arabidopsidis (strain Emoy2)</name>
    <name type="common">Downy mildew agent</name>
    <name type="synonym">Peronospora arabidopsidis</name>
    <dbReference type="NCBI Taxonomy" id="559515"/>
    <lineage>
        <taxon>Eukaryota</taxon>
        <taxon>Sar</taxon>
        <taxon>Stramenopiles</taxon>
        <taxon>Oomycota</taxon>
        <taxon>Peronosporomycetes</taxon>
        <taxon>Peronosporales</taxon>
        <taxon>Peronosporaceae</taxon>
        <taxon>Hyaloperonospora</taxon>
    </lineage>
</organism>
<sequence>MTSNCRRSRQQRDRMSTGAGTRCNDKERIKEYTKMDEQLLNCVLRFKHKAPSDNQEAATCVALATYVAAFVVELQPTKAYQLPCSRVEPFADDRVVPASAFAAREVKVGECLVRAPPRGGAKSGRGDV</sequence>
<reference evidence="3" key="1">
    <citation type="journal article" date="2010" name="Science">
        <title>Signatures of adaptation to obligate biotrophy in the Hyaloperonospora arabidopsidis genome.</title>
        <authorList>
            <person name="Baxter L."/>
            <person name="Tripathy S."/>
            <person name="Ishaque N."/>
            <person name="Boot N."/>
            <person name="Cabral A."/>
            <person name="Kemen E."/>
            <person name="Thines M."/>
            <person name="Ah-Fong A."/>
            <person name="Anderson R."/>
            <person name="Badejoko W."/>
            <person name="Bittner-Eddy P."/>
            <person name="Boore J.L."/>
            <person name="Chibucos M.C."/>
            <person name="Coates M."/>
            <person name="Dehal P."/>
            <person name="Delehaunty K."/>
            <person name="Dong S."/>
            <person name="Downton P."/>
            <person name="Dumas B."/>
            <person name="Fabro G."/>
            <person name="Fronick C."/>
            <person name="Fuerstenberg S.I."/>
            <person name="Fulton L."/>
            <person name="Gaulin E."/>
            <person name="Govers F."/>
            <person name="Hughes L."/>
            <person name="Humphray S."/>
            <person name="Jiang R.H."/>
            <person name="Judelson H."/>
            <person name="Kamoun S."/>
            <person name="Kyung K."/>
            <person name="Meijer H."/>
            <person name="Minx P."/>
            <person name="Morris P."/>
            <person name="Nelson J."/>
            <person name="Phuntumart V."/>
            <person name="Qutob D."/>
            <person name="Rehmany A."/>
            <person name="Rougon-Cardoso A."/>
            <person name="Ryden P."/>
            <person name="Torto-Alalibo T."/>
            <person name="Studholme D."/>
            <person name="Wang Y."/>
            <person name="Win J."/>
            <person name="Wood J."/>
            <person name="Clifton S.W."/>
            <person name="Rogers J."/>
            <person name="Van den Ackerveken G."/>
            <person name="Jones J.D."/>
            <person name="McDowell J.M."/>
            <person name="Beynon J."/>
            <person name="Tyler B.M."/>
        </authorList>
    </citation>
    <scope>NUCLEOTIDE SEQUENCE [LARGE SCALE GENOMIC DNA]</scope>
    <source>
        <strain evidence="3">Emoy2</strain>
    </source>
</reference>